<evidence type="ECO:0000256" key="4">
    <source>
        <dbReference type="ARBA" id="ARBA00023004"/>
    </source>
</evidence>
<dbReference type="InterPro" id="IPR017900">
    <property type="entry name" value="4Fe4S_Fe_S_CS"/>
</dbReference>
<feature type="domain" description="4Fe-4S ferredoxin-type" evidence="6">
    <location>
        <begin position="5"/>
        <end position="34"/>
    </location>
</feature>
<evidence type="ECO:0000256" key="5">
    <source>
        <dbReference type="ARBA" id="ARBA00023014"/>
    </source>
</evidence>
<evidence type="ECO:0000256" key="2">
    <source>
        <dbReference type="ARBA" id="ARBA00022723"/>
    </source>
</evidence>
<sequence>MEQTIQKVLDDHLCCNCGTCAGVCPQQAIYLSLDKHFQVYEPHICSDACSGCGICYDTCPGHYVDFKNLNRDIFGKEAEDILLGSYLGCYIGHAIESKVRYNASSGGVVTGLLIYALEQGIIDGALVTRMNKDRPWEPEPFIARTKGEIIEASKSKYCPVPANIMIKELLSSQEDEKFAVVGLPCHIQGVRKAEQVYKKLRARVVLHIGIFCSHNDTFWQTDYLLKSMDVSKGNIKSIRYRGAGWPGTMSIQLKNGTDSSVPYHKAIFPHVLWFNAMNRCLYCCDLTSELADISVGDPWIPEVMSREEIGQSIFMVRTEDAHNLVLRAVHDKRLNVTPIPAEKLKGSVSGETKKVDVQVRMSFREMIGKNVPDYNTDLMAPRPHNYIRSFIPLISSVCSSNIYLRPLGEKVVDLGSWLSEMKQRGSEK</sequence>
<reference evidence="7 8" key="1">
    <citation type="journal article" date="2015" name="ISME J.">
        <title>Genomic and phenotypic differentiation among Methanosarcina mazei populations from Columbia River sediment.</title>
        <authorList>
            <person name="Youngblut N.D."/>
            <person name="Wirth J.S."/>
            <person name="Henriksen J.R."/>
            <person name="Smith M."/>
            <person name="Simon H."/>
            <person name="Metcalf W.W."/>
            <person name="Whitaker R.J."/>
        </authorList>
    </citation>
    <scope>NUCLEOTIDE SEQUENCE [LARGE SCALE GENOMIC DNA]</scope>
    <source>
        <strain evidence="7 8">2.F.T.2.6</strain>
    </source>
</reference>
<proteinExistence type="predicted"/>
<keyword evidence="3" id="KW-0560">Oxidoreductase</keyword>
<dbReference type="SUPFAM" id="SSF54862">
    <property type="entry name" value="4Fe-4S ferredoxins"/>
    <property type="match status" value="1"/>
</dbReference>
<dbReference type="Pfam" id="PF04422">
    <property type="entry name" value="FrhB_FdhB_N"/>
    <property type="match status" value="1"/>
</dbReference>
<dbReference type="EMBL" id="JJOU01000221">
    <property type="protein sequence ID" value="KKG07956.1"/>
    <property type="molecule type" value="Genomic_DNA"/>
</dbReference>
<dbReference type="Proteomes" id="UP000034047">
    <property type="component" value="Unassembled WGS sequence"/>
</dbReference>
<dbReference type="PANTHER" id="PTHR31332:SF6">
    <property type="entry name" value="FORMATE DEHYDROGENASE SUBUNIT BETA"/>
    <property type="match status" value="1"/>
</dbReference>
<dbReference type="PATRIC" id="fig|2209.41.peg.3685"/>
<comment type="caution">
    <text evidence="7">The sequence shown here is derived from an EMBL/GenBank/DDBJ whole genome shotgun (WGS) entry which is preliminary data.</text>
</comment>
<keyword evidence="4" id="KW-0408">Iron</keyword>
<keyword evidence="5" id="KW-0411">Iron-sulfur</keyword>
<dbReference type="RefSeq" id="WP_052735608.1">
    <property type="nucleotide sequence ID" value="NZ_JJOU01000221.1"/>
</dbReference>
<dbReference type="Gene3D" id="3.30.70.20">
    <property type="match status" value="1"/>
</dbReference>
<feature type="domain" description="4Fe-4S ferredoxin-type" evidence="6">
    <location>
        <begin position="40"/>
        <end position="69"/>
    </location>
</feature>
<dbReference type="PROSITE" id="PS51379">
    <property type="entry name" value="4FE4S_FER_2"/>
    <property type="match status" value="2"/>
</dbReference>
<dbReference type="InterPro" id="IPR007516">
    <property type="entry name" value="Co_F420_Hydgase/DH_bsu_N"/>
</dbReference>
<dbReference type="Pfam" id="PF04432">
    <property type="entry name" value="FrhB_FdhB_C"/>
    <property type="match status" value="1"/>
</dbReference>
<comment type="cofactor">
    <cofactor evidence="1">
        <name>FAD</name>
        <dbReference type="ChEBI" id="CHEBI:57692"/>
    </cofactor>
</comment>
<name>A0A0F8BZ76_METMZ</name>
<dbReference type="InterPro" id="IPR017896">
    <property type="entry name" value="4Fe4S_Fe-S-bd"/>
</dbReference>
<dbReference type="PROSITE" id="PS00198">
    <property type="entry name" value="4FE4S_FER_1"/>
    <property type="match status" value="2"/>
</dbReference>
<keyword evidence="2" id="KW-0479">Metal-binding</keyword>
<evidence type="ECO:0000259" key="6">
    <source>
        <dbReference type="PROSITE" id="PS51379"/>
    </source>
</evidence>
<protein>
    <recommendedName>
        <fullName evidence="6">4Fe-4S ferredoxin-type domain-containing protein</fullName>
    </recommendedName>
</protein>
<evidence type="ECO:0000256" key="3">
    <source>
        <dbReference type="ARBA" id="ARBA00023002"/>
    </source>
</evidence>
<evidence type="ECO:0000313" key="7">
    <source>
        <dbReference type="EMBL" id="KKG07956.1"/>
    </source>
</evidence>
<organism evidence="7 8">
    <name type="scientific">Methanosarcina mazei</name>
    <name type="common">Methanosarcina frisia</name>
    <dbReference type="NCBI Taxonomy" id="2209"/>
    <lineage>
        <taxon>Archaea</taxon>
        <taxon>Methanobacteriati</taxon>
        <taxon>Methanobacteriota</taxon>
        <taxon>Stenosarchaea group</taxon>
        <taxon>Methanomicrobia</taxon>
        <taxon>Methanosarcinales</taxon>
        <taxon>Methanosarcinaceae</taxon>
        <taxon>Methanosarcina</taxon>
    </lineage>
</organism>
<dbReference type="PANTHER" id="PTHR31332">
    <property type="entry name" value="7-HYDROXYMETHYL CHLOROPHYLL A REDUCTASE, CHLOROPLASTIC"/>
    <property type="match status" value="1"/>
</dbReference>
<evidence type="ECO:0000313" key="8">
    <source>
        <dbReference type="Proteomes" id="UP000034047"/>
    </source>
</evidence>
<dbReference type="InterPro" id="IPR007525">
    <property type="entry name" value="FrhB_FdhB_C"/>
</dbReference>
<accession>A0A0F8BZ76</accession>
<dbReference type="InterPro" id="IPR045220">
    <property type="entry name" value="FRHB/FDHB/HCAR-like"/>
</dbReference>
<dbReference type="GO" id="GO:0046872">
    <property type="term" value="F:metal ion binding"/>
    <property type="evidence" value="ECO:0007669"/>
    <property type="project" value="UniProtKB-KW"/>
</dbReference>
<dbReference type="AlphaFoldDB" id="A0A0F8BZ76"/>
<gene>
    <name evidence="7" type="ORF">DU34_16880</name>
</gene>
<dbReference type="GO" id="GO:0052592">
    <property type="term" value="F:oxidoreductase activity, acting on CH or CH2 groups, with an iron-sulfur protein as acceptor"/>
    <property type="evidence" value="ECO:0007669"/>
    <property type="project" value="TreeGrafter"/>
</dbReference>
<evidence type="ECO:0000256" key="1">
    <source>
        <dbReference type="ARBA" id="ARBA00001974"/>
    </source>
</evidence>
<dbReference type="GO" id="GO:0051536">
    <property type="term" value="F:iron-sulfur cluster binding"/>
    <property type="evidence" value="ECO:0007669"/>
    <property type="project" value="UniProtKB-KW"/>
</dbReference>